<feature type="chain" id="PRO_5047062320" evidence="2">
    <location>
        <begin position="24"/>
        <end position="357"/>
    </location>
</feature>
<dbReference type="InterPro" id="IPR029055">
    <property type="entry name" value="Ntn_hydrolases_N"/>
</dbReference>
<keyword evidence="3" id="KW-0378">Hydrolase</keyword>
<proteinExistence type="predicted"/>
<dbReference type="PANTHER" id="PTHR10188">
    <property type="entry name" value="L-ASPARAGINASE"/>
    <property type="match status" value="1"/>
</dbReference>
<dbReference type="Gene3D" id="3.60.20.30">
    <property type="entry name" value="(Glycosyl)asparaginase"/>
    <property type="match status" value="1"/>
</dbReference>
<accession>A0ABU0IV18</accession>
<evidence type="ECO:0000313" key="3">
    <source>
        <dbReference type="EMBL" id="MDQ0465845.1"/>
    </source>
</evidence>
<dbReference type="GO" id="GO:0008798">
    <property type="term" value="F:beta-aspartyl-peptidase activity"/>
    <property type="evidence" value="ECO:0007669"/>
    <property type="project" value="UniProtKB-EC"/>
</dbReference>
<evidence type="ECO:0000256" key="2">
    <source>
        <dbReference type="SAM" id="SignalP"/>
    </source>
</evidence>
<feature type="region of interest" description="Disordered" evidence="1">
    <location>
        <begin position="185"/>
        <end position="210"/>
    </location>
</feature>
<sequence>MIRHLRTLAILAALAVIPAAAPAAPPGGHWAIVIHGGAGVIERVGMDPATEAAYRAALARDLEVGSKILREGGNATDAVEAVIRELEDDPLFNAGRGAVFTAEGENSLDAAFMDGATLKAGAVAGVTRTRHPISLARSVMTNSRFVLLSGKGADTFAQGTGLEMVEPSFFFTERRWKQLEAELKAQGLPIPPRPRGAPPPPPSSDRPSAALWPADDHRFGTVGVVAADARGNVAAGTSTGGMTAKRWGRIGDSPILGAGTYADNSYGCAVSATGTGEYFIRLAIAHDVCARTHFQRQPLEKAAQAVIARLGAFGGDGGLIAVSPKGDMVWAFNTPGMYRAAASWKVAPVVKIYRDEK</sequence>
<reference evidence="3 4" key="1">
    <citation type="submission" date="2023-07" db="EMBL/GenBank/DDBJ databases">
        <title>Genomic Encyclopedia of Type Strains, Phase IV (KMG-IV): sequencing the most valuable type-strain genomes for metagenomic binning, comparative biology and taxonomic classification.</title>
        <authorList>
            <person name="Goeker M."/>
        </authorList>
    </citation>
    <scope>NUCLEOTIDE SEQUENCE [LARGE SCALE GENOMIC DNA]</scope>
    <source>
        <strain evidence="3 4">DSM 18695</strain>
    </source>
</reference>
<evidence type="ECO:0000256" key="1">
    <source>
        <dbReference type="SAM" id="MobiDB-lite"/>
    </source>
</evidence>
<keyword evidence="2" id="KW-0732">Signal</keyword>
<dbReference type="Proteomes" id="UP001228905">
    <property type="component" value="Unassembled WGS sequence"/>
</dbReference>
<protein>
    <submittedName>
        <fullName evidence="3">Beta-aspartyl-peptidase (Threonine type)</fullName>
        <ecNumber evidence="3">3.4.19.5</ecNumber>
    </submittedName>
</protein>
<dbReference type="EMBL" id="JAUSVS010000008">
    <property type="protein sequence ID" value="MDQ0465845.1"/>
    <property type="molecule type" value="Genomic_DNA"/>
</dbReference>
<dbReference type="RefSeq" id="WP_307351497.1">
    <property type="nucleotide sequence ID" value="NZ_JAUSVS010000008.1"/>
</dbReference>
<dbReference type="CDD" id="cd04701">
    <property type="entry name" value="Asparaginase_2"/>
    <property type="match status" value="1"/>
</dbReference>
<dbReference type="PANTHER" id="PTHR10188:SF6">
    <property type="entry name" value="N(4)-(BETA-N-ACETYLGLUCOSAMINYL)-L-ASPARAGINASE"/>
    <property type="match status" value="1"/>
</dbReference>
<feature type="signal peptide" evidence="2">
    <location>
        <begin position="1"/>
        <end position="23"/>
    </location>
</feature>
<name>A0ABU0IV18_9CAUL</name>
<keyword evidence="4" id="KW-1185">Reference proteome</keyword>
<comment type="caution">
    <text evidence="3">The sequence shown here is derived from an EMBL/GenBank/DDBJ whole genome shotgun (WGS) entry which is preliminary data.</text>
</comment>
<organism evidence="3 4">
    <name type="scientific">Caulobacter ginsengisoli</name>
    <dbReference type="NCBI Taxonomy" id="400775"/>
    <lineage>
        <taxon>Bacteria</taxon>
        <taxon>Pseudomonadati</taxon>
        <taxon>Pseudomonadota</taxon>
        <taxon>Alphaproteobacteria</taxon>
        <taxon>Caulobacterales</taxon>
        <taxon>Caulobacteraceae</taxon>
        <taxon>Caulobacter</taxon>
    </lineage>
</organism>
<dbReference type="SUPFAM" id="SSF56235">
    <property type="entry name" value="N-terminal nucleophile aminohydrolases (Ntn hydrolases)"/>
    <property type="match status" value="1"/>
</dbReference>
<feature type="compositionally biased region" description="Pro residues" evidence="1">
    <location>
        <begin position="189"/>
        <end position="204"/>
    </location>
</feature>
<dbReference type="EC" id="3.4.19.5" evidence="3"/>
<dbReference type="Pfam" id="PF01112">
    <property type="entry name" value="Asparaginase_2"/>
    <property type="match status" value="1"/>
</dbReference>
<dbReference type="InterPro" id="IPR000246">
    <property type="entry name" value="Peptidase_T2"/>
</dbReference>
<evidence type="ECO:0000313" key="4">
    <source>
        <dbReference type="Proteomes" id="UP001228905"/>
    </source>
</evidence>
<gene>
    <name evidence="3" type="ORF">QO010_003637</name>
</gene>